<dbReference type="PANTHER" id="PTHR33198">
    <property type="entry name" value="ANK_REP_REGION DOMAIN-CONTAINING PROTEIN-RELATED"/>
    <property type="match status" value="1"/>
</dbReference>
<dbReference type="AlphaFoldDB" id="A0AAN7SRG0"/>
<reference evidence="2" key="1">
    <citation type="submission" date="2023-01" db="EMBL/GenBank/DDBJ databases">
        <title>Key to firefly adult light organ development and bioluminescence: homeobox transcription factors regulate luciferase expression and transportation to peroxisome.</title>
        <authorList>
            <person name="Fu X."/>
        </authorList>
    </citation>
    <scope>NUCLEOTIDE SEQUENCE [LARGE SCALE GENOMIC DNA]</scope>
</reference>
<evidence type="ECO:0000313" key="2">
    <source>
        <dbReference type="Proteomes" id="UP001353858"/>
    </source>
</evidence>
<name>A0AAN7SRG0_9COLE</name>
<accession>A0AAN7SRG0</accession>
<dbReference type="Proteomes" id="UP001353858">
    <property type="component" value="Unassembled WGS sequence"/>
</dbReference>
<protein>
    <recommendedName>
        <fullName evidence="3">Retrotransposon gag domain-containing protein</fullName>
    </recommendedName>
</protein>
<evidence type="ECO:0008006" key="3">
    <source>
        <dbReference type="Google" id="ProtNLM"/>
    </source>
</evidence>
<proteinExistence type="predicted"/>
<dbReference type="PANTHER" id="PTHR33198:SF20">
    <property type="entry name" value="RETROTRANSPOSON GAG DOMAIN-CONTAINING PROTEIN"/>
    <property type="match status" value="1"/>
</dbReference>
<dbReference type="EMBL" id="JARPUR010000001">
    <property type="protein sequence ID" value="KAK4886738.1"/>
    <property type="molecule type" value="Genomic_DNA"/>
</dbReference>
<gene>
    <name evidence="1" type="ORF">RN001_003009</name>
</gene>
<sequence>MEANVISAPASMSFEGNISNNWEKYKHKFLLYLEASEKNAKPDKLKVALLLNLMGDESIDIFNTFQYAENETKDNFEVVLKKFDEYCKPRKNVVFESFNFFSRSQELSEPVDKYVTDLKKLAVPCEFGEQQEMLIRDRLVLGCVDKRVQERLLREPDLQLKKALDYCRASEESRRQAEQIQGSNSTEICEVRRQKTKTAGINGDKKKYQSSDKSKKCKNCGLNHINEVKCPAQGKFCLRCKKRNHFAKMYKKFSKKNRLKKLRKIRNN</sequence>
<organism evidence="1 2">
    <name type="scientific">Aquatica leii</name>
    <dbReference type="NCBI Taxonomy" id="1421715"/>
    <lineage>
        <taxon>Eukaryota</taxon>
        <taxon>Metazoa</taxon>
        <taxon>Ecdysozoa</taxon>
        <taxon>Arthropoda</taxon>
        <taxon>Hexapoda</taxon>
        <taxon>Insecta</taxon>
        <taxon>Pterygota</taxon>
        <taxon>Neoptera</taxon>
        <taxon>Endopterygota</taxon>
        <taxon>Coleoptera</taxon>
        <taxon>Polyphaga</taxon>
        <taxon>Elateriformia</taxon>
        <taxon>Elateroidea</taxon>
        <taxon>Lampyridae</taxon>
        <taxon>Luciolinae</taxon>
        <taxon>Aquatica</taxon>
    </lineage>
</organism>
<comment type="caution">
    <text evidence="1">The sequence shown here is derived from an EMBL/GenBank/DDBJ whole genome shotgun (WGS) entry which is preliminary data.</text>
</comment>
<evidence type="ECO:0000313" key="1">
    <source>
        <dbReference type="EMBL" id="KAK4886738.1"/>
    </source>
</evidence>
<keyword evidence="2" id="KW-1185">Reference proteome</keyword>